<feature type="compositionally biased region" description="Basic and acidic residues" evidence="6">
    <location>
        <begin position="1"/>
        <end position="19"/>
    </location>
</feature>
<accession>A1WUJ9</accession>
<dbReference type="KEGG" id="hha:Hhal_0575"/>
<dbReference type="RefSeq" id="WP_011813384.1">
    <property type="nucleotide sequence ID" value="NC_008789.1"/>
</dbReference>
<evidence type="ECO:0000256" key="5">
    <source>
        <dbReference type="HAMAP-Rule" id="MF_00472"/>
    </source>
</evidence>
<evidence type="ECO:0000256" key="3">
    <source>
        <dbReference type="ARBA" id="ARBA00022688"/>
    </source>
</evidence>
<organism evidence="7 8">
    <name type="scientific">Halorhodospira halophila (strain DSM 244 / SL1)</name>
    <name type="common">Ectothiorhodospira halophila (strain DSM 244 / SL1)</name>
    <dbReference type="NCBI Taxonomy" id="349124"/>
    <lineage>
        <taxon>Bacteria</taxon>
        <taxon>Pseudomonadati</taxon>
        <taxon>Pseudomonadota</taxon>
        <taxon>Gammaproteobacteria</taxon>
        <taxon>Chromatiales</taxon>
        <taxon>Ectothiorhodospiraceae</taxon>
        <taxon>Halorhodospira</taxon>
    </lineage>
</organism>
<comment type="function">
    <text evidence="5">O-methyltransferase that catalyzes the 2 O-methylation steps in the ubiquinone biosynthetic pathway.</text>
</comment>
<dbReference type="PANTHER" id="PTHR43464">
    <property type="entry name" value="METHYLTRANSFERASE"/>
    <property type="match status" value="1"/>
</dbReference>
<evidence type="ECO:0000256" key="1">
    <source>
        <dbReference type="ARBA" id="ARBA00022603"/>
    </source>
</evidence>
<dbReference type="InterPro" id="IPR029063">
    <property type="entry name" value="SAM-dependent_MTases_sf"/>
</dbReference>
<evidence type="ECO:0000313" key="7">
    <source>
        <dbReference type="EMBL" id="ABM61361.1"/>
    </source>
</evidence>
<feature type="binding site" evidence="5">
    <location>
        <position position="64"/>
    </location>
    <ligand>
        <name>S-adenosyl-L-methionine</name>
        <dbReference type="ChEBI" id="CHEBI:59789"/>
    </ligand>
</feature>
<dbReference type="SUPFAM" id="SSF53335">
    <property type="entry name" value="S-adenosyl-L-methionine-dependent methyltransferases"/>
    <property type="match status" value="1"/>
</dbReference>
<dbReference type="InterPro" id="IPR010233">
    <property type="entry name" value="UbiG_MeTrfase"/>
</dbReference>
<dbReference type="HOGENOM" id="CLU_042432_5_0_6"/>
<keyword evidence="3 5" id="KW-0831">Ubiquinone biosynthesis</keyword>
<dbReference type="EMBL" id="CP000544">
    <property type="protein sequence ID" value="ABM61361.1"/>
    <property type="molecule type" value="Genomic_DNA"/>
</dbReference>
<dbReference type="EC" id="2.1.1.222" evidence="5"/>
<evidence type="ECO:0000256" key="6">
    <source>
        <dbReference type="SAM" id="MobiDB-lite"/>
    </source>
</evidence>
<feature type="region of interest" description="Disordered" evidence="6">
    <location>
        <begin position="1"/>
        <end position="29"/>
    </location>
</feature>
<keyword evidence="1 5" id="KW-0489">Methyltransferase</keyword>
<feature type="binding site" evidence="5">
    <location>
        <position position="44"/>
    </location>
    <ligand>
        <name>S-adenosyl-L-methionine</name>
        <dbReference type="ChEBI" id="CHEBI:59789"/>
    </ligand>
</feature>
<keyword evidence="2 5" id="KW-0808">Transferase</keyword>
<dbReference type="OrthoDB" id="9801538at2"/>
<dbReference type="Pfam" id="PF13489">
    <property type="entry name" value="Methyltransf_23"/>
    <property type="match status" value="1"/>
</dbReference>
<dbReference type="EC" id="2.1.1.64" evidence="5"/>
<dbReference type="AlphaFoldDB" id="A1WUJ9"/>
<dbReference type="GO" id="GO:0010420">
    <property type="term" value="F:polyprenyldihydroxybenzoate methyltransferase activity"/>
    <property type="evidence" value="ECO:0007669"/>
    <property type="project" value="InterPro"/>
</dbReference>
<dbReference type="CDD" id="cd02440">
    <property type="entry name" value="AdoMet_MTases"/>
    <property type="match status" value="1"/>
</dbReference>
<dbReference type="STRING" id="349124.Hhal_0575"/>
<sequence length="245" mass="27040">MTRADDQGSERNEDTRETAQFDATGDWWEPDGSQRALHDINPIRLEWVEARLGGLAGKRILDVGAGGGLLAEAMARQGAQVLGIDTARQALQTAKLHALEAEITTLDYRVCTVEELAEEARRGEIEPFDAVVCMEMIEHTPRPESVVAAIATLLRDGGDACFSTINRTLRAYALAIVGAEYILGLLPRGTHQHERFVRPSELARWGRPHGLALQQVTGLGYNPFARTAWLKRDASVNYFAHLRKA</sequence>
<comment type="similarity">
    <text evidence="5">Belongs to the methyltransferase superfamily. UbiG/COQ3 family.</text>
</comment>
<evidence type="ECO:0000256" key="2">
    <source>
        <dbReference type="ARBA" id="ARBA00022679"/>
    </source>
</evidence>
<comment type="catalytic activity">
    <reaction evidence="5">
        <text>a 3-demethylubiquinol + S-adenosyl-L-methionine = a ubiquinol + S-adenosyl-L-homocysteine + H(+)</text>
        <dbReference type="Rhea" id="RHEA:44380"/>
        <dbReference type="Rhea" id="RHEA-COMP:9566"/>
        <dbReference type="Rhea" id="RHEA-COMP:10914"/>
        <dbReference type="ChEBI" id="CHEBI:15378"/>
        <dbReference type="ChEBI" id="CHEBI:17976"/>
        <dbReference type="ChEBI" id="CHEBI:57856"/>
        <dbReference type="ChEBI" id="CHEBI:59789"/>
        <dbReference type="ChEBI" id="CHEBI:84422"/>
        <dbReference type="EC" id="2.1.1.64"/>
    </reaction>
</comment>
<name>A1WUJ9_HALHL</name>
<dbReference type="GO" id="GO:0061542">
    <property type="term" value="F:3-demethylubiquinol 3-O-methyltransferase activity"/>
    <property type="evidence" value="ECO:0007669"/>
    <property type="project" value="UniProtKB-UniRule"/>
</dbReference>
<feature type="binding site" evidence="5">
    <location>
        <position position="85"/>
    </location>
    <ligand>
        <name>S-adenosyl-L-methionine</name>
        <dbReference type="ChEBI" id="CHEBI:59789"/>
    </ligand>
</feature>
<dbReference type="GO" id="GO:0032259">
    <property type="term" value="P:methylation"/>
    <property type="evidence" value="ECO:0007669"/>
    <property type="project" value="UniProtKB-KW"/>
</dbReference>
<dbReference type="HAMAP" id="MF_00472">
    <property type="entry name" value="UbiG"/>
    <property type="match status" value="1"/>
</dbReference>
<comment type="catalytic activity">
    <reaction evidence="5">
        <text>a 3-(all-trans-polyprenyl)benzene-1,2-diol + S-adenosyl-L-methionine = a 2-methoxy-6-(all-trans-polyprenyl)phenol + S-adenosyl-L-homocysteine + H(+)</text>
        <dbReference type="Rhea" id="RHEA:31411"/>
        <dbReference type="Rhea" id="RHEA-COMP:9550"/>
        <dbReference type="Rhea" id="RHEA-COMP:9551"/>
        <dbReference type="ChEBI" id="CHEBI:15378"/>
        <dbReference type="ChEBI" id="CHEBI:57856"/>
        <dbReference type="ChEBI" id="CHEBI:59789"/>
        <dbReference type="ChEBI" id="CHEBI:62729"/>
        <dbReference type="ChEBI" id="CHEBI:62731"/>
        <dbReference type="EC" id="2.1.1.222"/>
    </reaction>
</comment>
<dbReference type="eggNOG" id="COG2227">
    <property type="taxonomic scope" value="Bacteria"/>
</dbReference>
<reference evidence="7 8" key="2">
    <citation type="journal article" date="2013" name="Stand. Genomic Sci.">
        <title>Complete genome sequence of Halorhodospira halophila SL1.</title>
        <authorList>
            <person name="Challacombe J.F."/>
            <person name="Majid S."/>
            <person name="Deole R."/>
            <person name="Brettin T.S."/>
            <person name="Bruce D."/>
            <person name="Delano S.F."/>
            <person name="Detter J.C."/>
            <person name="Gleasner C.D."/>
            <person name="Han C.S."/>
            <person name="Misra M."/>
            <person name="Reitenga K.G."/>
            <person name="Mikhailova N."/>
            <person name="Woyke T."/>
            <person name="Pitluck S."/>
            <person name="Nolan M."/>
            <person name="Land M.L."/>
            <person name="Saunders E."/>
            <person name="Tapia R."/>
            <person name="Lapidus A."/>
            <person name="Ivanova N."/>
            <person name="Hoff W.D."/>
        </authorList>
    </citation>
    <scope>NUCLEOTIDE SEQUENCE [LARGE SCALE GENOMIC DNA]</scope>
    <source>
        <strain evidence="8">DSM 244 / SL1</strain>
    </source>
</reference>
<gene>
    <name evidence="5" type="primary">ubiG</name>
    <name evidence="7" type="ordered locus">Hhal_0575</name>
</gene>
<dbReference type="Proteomes" id="UP000000647">
    <property type="component" value="Chromosome"/>
</dbReference>
<dbReference type="NCBIfam" id="TIGR01983">
    <property type="entry name" value="UbiG"/>
    <property type="match status" value="1"/>
</dbReference>
<protein>
    <recommendedName>
        <fullName evidence="5">Ubiquinone biosynthesis O-methyltransferase</fullName>
    </recommendedName>
    <alternativeName>
        <fullName evidence="5">2-polyprenyl-6-hydroxyphenol methylase</fullName>
        <ecNumber evidence="5">2.1.1.222</ecNumber>
    </alternativeName>
    <alternativeName>
        <fullName evidence="5">3-demethylubiquinone 3-O-methyltransferase</fullName>
        <ecNumber evidence="5">2.1.1.64</ecNumber>
    </alternativeName>
</protein>
<dbReference type="Gene3D" id="3.40.50.150">
    <property type="entry name" value="Vaccinia Virus protein VP39"/>
    <property type="match status" value="1"/>
</dbReference>
<keyword evidence="4 5" id="KW-0949">S-adenosyl-L-methionine</keyword>
<proteinExistence type="inferred from homology"/>
<evidence type="ECO:0000256" key="4">
    <source>
        <dbReference type="ARBA" id="ARBA00022691"/>
    </source>
</evidence>
<reference evidence="8" key="1">
    <citation type="submission" date="2006-12" db="EMBL/GenBank/DDBJ databases">
        <title>Complete sequence of Halorhodospira halophila SL1.</title>
        <authorList>
            <consortium name="US DOE Joint Genome Institute"/>
            <person name="Copeland A."/>
            <person name="Lucas S."/>
            <person name="Lapidus A."/>
            <person name="Barry K."/>
            <person name="Detter J.C."/>
            <person name="Glavina del Rio T."/>
            <person name="Hammon N."/>
            <person name="Israni S."/>
            <person name="Dalin E."/>
            <person name="Tice H."/>
            <person name="Pitluck S."/>
            <person name="Saunders E."/>
            <person name="Brettin T."/>
            <person name="Bruce D."/>
            <person name="Han C."/>
            <person name="Tapia R."/>
            <person name="Schmutz J."/>
            <person name="Larimer F."/>
            <person name="Land M."/>
            <person name="Hauser L."/>
            <person name="Kyrpides N."/>
            <person name="Mikhailova N."/>
            <person name="Hoff W."/>
            <person name="Richardson P."/>
        </authorList>
    </citation>
    <scope>NUCLEOTIDE SEQUENCE [LARGE SCALE GENOMIC DNA]</scope>
    <source>
        <strain evidence="8">DSM 244 / SL1</strain>
    </source>
</reference>
<dbReference type="GO" id="GO:0102208">
    <property type="term" value="F:2-polyprenyl-6-hydroxyphenol methylase activity"/>
    <property type="evidence" value="ECO:0007669"/>
    <property type="project" value="UniProtKB-EC"/>
</dbReference>
<dbReference type="UniPathway" id="UPA00232"/>
<comment type="pathway">
    <text evidence="5">Cofactor biosynthesis; ubiquinone biosynthesis.</text>
</comment>
<feature type="binding site" evidence="5">
    <location>
        <position position="134"/>
    </location>
    <ligand>
        <name>S-adenosyl-L-methionine</name>
        <dbReference type="ChEBI" id="CHEBI:59789"/>
    </ligand>
</feature>
<dbReference type="PANTHER" id="PTHR43464:SF19">
    <property type="entry name" value="UBIQUINONE BIOSYNTHESIS O-METHYLTRANSFERASE, MITOCHONDRIAL"/>
    <property type="match status" value="1"/>
</dbReference>
<keyword evidence="7" id="KW-0830">Ubiquinone</keyword>
<keyword evidence="8" id="KW-1185">Reference proteome</keyword>
<evidence type="ECO:0000313" key="8">
    <source>
        <dbReference type="Proteomes" id="UP000000647"/>
    </source>
</evidence>